<evidence type="ECO:0000313" key="2">
    <source>
        <dbReference type="Proteomes" id="UP000799754"/>
    </source>
</evidence>
<sequence length="472" mass="51303">MLRNLAILALGGLATALPQPATDIPAVVTTPPHGSEPGAAPTRVSPDPTGPTSHGPYSGSATVTGNKPAGPTTLALKFDGPAIPNPTATYYNPDGELRSPAQLPFLPGGGKGVNGTLPRYMVESDFDFESVNLGLHQEYIELDLFNHGLAKFSDQDFIDAGLTAEDRAFIAFMATQEIDHATLLTNMLGEAAPKQCTYDYPFTTVREFIDFNVKLTRWGESGNWGFISHLDSREVATLLVQAESIEARQQMAFRQMLGLHPMPVSFTPGIPQSWHWTLLAPYISSCPANNTRIAWQNFPALHILNTPNPNRVSPNDTAENEVVGPRVADPSISNLTESESCVHNTTTGYNCSPAISRNRTEPLTFPGRKIFLEWEDAGKAVGPNNSYVTSTTAAEPKFLAWVSQINTTYTPLEVTGPNQGWSWQPPNEVYQRNPAVNETVFVAVTDSDLYLTPFNLTLINPHVRALGIFIAG</sequence>
<dbReference type="EMBL" id="MU006720">
    <property type="protein sequence ID" value="KAF2626680.1"/>
    <property type="molecule type" value="Genomic_DNA"/>
</dbReference>
<keyword evidence="2" id="KW-1185">Reference proteome</keyword>
<evidence type="ECO:0000313" key="1">
    <source>
        <dbReference type="EMBL" id="KAF2626680.1"/>
    </source>
</evidence>
<dbReference type="Proteomes" id="UP000799754">
    <property type="component" value="Unassembled WGS sequence"/>
</dbReference>
<reference evidence="1" key="1">
    <citation type="journal article" date="2020" name="Stud. Mycol.">
        <title>101 Dothideomycetes genomes: a test case for predicting lifestyles and emergence of pathogens.</title>
        <authorList>
            <person name="Haridas S."/>
            <person name="Albert R."/>
            <person name="Binder M."/>
            <person name="Bloem J."/>
            <person name="Labutti K."/>
            <person name="Salamov A."/>
            <person name="Andreopoulos B."/>
            <person name="Baker S."/>
            <person name="Barry K."/>
            <person name="Bills G."/>
            <person name="Bluhm B."/>
            <person name="Cannon C."/>
            <person name="Castanera R."/>
            <person name="Culley D."/>
            <person name="Daum C."/>
            <person name="Ezra D."/>
            <person name="Gonzalez J."/>
            <person name="Henrissat B."/>
            <person name="Kuo A."/>
            <person name="Liang C."/>
            <person name="Lipzen A."/>
            <person name="Lutzoni F."/>
            <person name="Magnuson J."/>
            <person name="Mondo S."/>
            <person name="Nolan M."/>
            <person name="Ohm R."/>
            <person name="Pangilinan J."/>
            <person name="Park H.-J."/>
            <person name="Ramirez L."/>
            <person name="Alfaro M."/>
            <person name="Sun H."/>
            <person name="Tritt A."/>
            <person name="Yoshinaga Y."/>
            <person name="Zwiers L.-H."/>
            <person name="Turgeon B."/>
            <person name="Goodwin S."/>
            <person name="Spatafora J."/>
            <person name="Crous P."/>
            <person name="Grigoriev I."/>
        </authorList>
    </citation>
    <scope>NUCLEOTIDE SEQUENCE</scope>
    <source>
        <strain evidence="1">CBS 525.71</strain>
    </source>
</reference>
<name>A0ACB6RZ29_9PLEO</name>
<protein>
    <submittedName>
        <fullName evidence="1">Uncharacterized protein</fullName>
    </submittedName>
</protein>
<organism evidence="1 2">
    <name type="scientific">Macroventuria anomochaeta</name>
    <dbReference type="NCBI Taxonomy" id="301207"/>
    <lineage>
        <taxon>Eukaryota</taxon>
        <taxon>Fungi</taxon>
        <taxon>Dikarya</taxon>
        <taxon>Ascomycota</taxon>
        <taxon>Pezizomycotina</taxon>
        <taxon>Dothideomycetes</taxon>
        <taxon>Pleosporomycetidae</taxon>
        <taxon>Pleosporales</taxon>
        <taxon>Pleosporineae</taxon>
        <taxon>Didymellaceae</taxon>
        <taxon>Macroventuria</taxon>
    </lineage>
</organism>
<proteinExistence type="predicted"/>
<comment type="caution">
    <text evidence="1">The sequence shown here is derived from an EMBL/GenBank/DDBJ whole genome shotgun (WGS) entry which is preliminary data.</text>
</comment>
<accession>A0ACB6RZ29</accession>
<gene>
    <name evidence="1" type="ORF">BU25DRAFT_92683</name>
</gene>